<keyword evidence="1" id="KW-0472">Membrane</keyword>
<dbReference type="InterPro" id="IPR036179">
    <property type="entry name" value="Ig-like_dom_sf"/>
</dbReference>
<organism evidence="2 3">
    <name type="scientific">Onychostoma macrolepis</name>
    <dbReference type="NCBI Taxonomy" id="369639"/>
    <lineage>
        <taxon>Eukaryota</taxon>
        <taxon>Metazoa</taxon>
        <taxon>Chordata</taxon>
        <taxon>Craniata</taxon>
        <taxon>Vertebrata</taxon>
        <taxon>Euteleostomi</taxon>
        <taxon>Actinopterygii</taxon>
        <taxon>Neopterygii</taxon>
        <taxon>Teleostei</taxon>
        <taxon>Ostariophysi</taxon>
        <taxon>Cypriniformes</taxon>
        <taxon>Cyprinidae</taxon>
        <taxon>Acrossocheilinae</taxon>
        <taxon>Onychostoma</taxon>
    </lineage>
</organism>
<protein>
    <recommendedName>
        <fullName evidence="4">Immunoglobulin subtype domain-containing protein</fullName>
    </recommendedName>
</protein>
<keyword evidence="1" id="KW-1133">Transmembrane helix</keyword>
<dbReference type="Proteomes" id="UP000579812">
    <property type="component" value="Unassembled WGS sequence"/>
</dbReference>
<keyword evidence="1" id="KW-0812">Transmembrane</keyword>
<evidence type="ECO:0000313" key="2">
    <source>
        <dbReference type="EMBL" id="KAF4100994.1"/>
    </source>
</evidence>
<dbReference type="EMBL" id="JAAMOB010000019">
    <property type="protein sequence ID" value="KAF4100994.1"/>
    <property type="molecule type" value="Genomic_DNA"/>
</dbReference>
<dbReference type="SUPFAM" id="SSF48726">
    <property type="entry name" value="Immunoglobulin"/>
    <property type="match status" value="1"/>
</dbReference>
<evidence type="ECO:0000256" key="1">
    <source>
        <dbReference type="SAM" id="Phobius"/>
    </source>
</evidence>
<dbReference type="AlphaFoldDB" id="A0A7J6C1Z3"/>
<gene>
    <name evidence="2" type="ORF">G5714_019190</name>
</gene>
<name>A0A7J6C1Z3_9TELE</name>
<dbReference type="InterPro" id="IPR013783">
    <property type="entry name" value="Ig-like_fold"/>
</dbReference>
<feature type="transmembrane region" description="Helical" evidence="1">
    <location>
        <begin position="360"/>
        <end position="381"/>
    </location>
</feature>
<evidence type="ECO:0000313" key="3">
    <source>
        <dbReference type="Proteomes" id="UP000579812"/>
    </source>
</evidence>
<reference evidence="2 3" key="1">
    <citation type="submission" date="2020-04" db="EMBL/GenBank/DDBJ databases">
        <title>Chromosome-level genome assembly of a cyprinid fish Onychostoma macrolepis by integration of Nanopore Sequencing, Bionano and Hi-C technology.</title>
        <authorList>
            <person name="Wang D."/>
        </authorList>
    </citation>
    <scope>NUCLEOTIDE SEQUENCE [LARGE SCALE GENOMIC DNA]</scope>
    <source>
        <strain evidence="2">SWU-2019</strain>
        <tissue evidence="2">Muscle</tissue>
    </source>
</reference>
<evidence type="ECO:0008006" key="4">
    <source>
        <dbReference type="Google" id="ProtNLM"/>
    </source>
</evidence>
<comment type="caution">
    <text evidence="2">The sequence shown here is derived from an EMBL/GenBank/DDBJ whole genome shotgun (WGS) entry which is preliminary data.</text>
</comment>
<sequence length="408" mass="45337">MEPGSTKYVKFHIRSRNESGNDIMKLVNTAQWNSQNTNVTIALATCNRQGGVVSTHSGASGLLQWLVFGTECSFPPPRDSIRNMALIPMPVACRFCQCGVSGPSGPDGTSATAVLISPLAHVHAKQQQRRLVVFPERDLFRRFSPLLLFCLVYHNGNTDIPVSGKKGGNITLTCEIEADKIVHVELIFESKDIDVCQTEECSGRVFKEGNCDVVIKNLSFSDAGKYFMRVHYNNDQTNVAQQKERMYQLHITDDISVKAGKPLKMHVLMSFADKVEKSSSEGWKEVWKRGHGVWSNRMNVSDENLIIKAFTDNDAGSYRVLDSKGEIFITVTVTESGTESAGKQDTDKDKTGDTEEHEKWILPVGVGLGILVLAVIGVVIWRCRHTGYMQTPVQENPEHPEIPLNNLN</sequence>
<keyword evidence="3" id="KW-1185">Reference proteome</keyword>
<proteinExistence type="predicted"/>
<dbReference type="Gene3D" id="2.60.40.10">
    <property type="entry name" value="Immunoglobulins"/>
    <property type="match status" value="1"/>
</dbReference>
<accession>A0A7J6C1Z3</accession>